<protein>
    <submittedName>
        <fullName evidence="1">Uncharacterized protein</fullName>
    </submittedName>
</protein>
<name>A0A8S5P6A5_9CAUD</name>
<proteinExistence type="predicted"/>
<sequence length="31" mass="4011">MRLFQRRDNYSKRDAEETWRLSFSRNKHRLL</sequence>
<accession>A0A8S5P6A5</accession>
<reference evidence="1" key="1">
    <citation type="journal article" date="2021" name="Proc. Natl. Acad. Sci. U.S.A.">
        <title>A Catalog of Tens of Thousands of Viruses from Human Metagenomes Reveals Hidden Associations with Chronic Diseases.</title>
        <authorList>
            <person name="Tisza M.J."/>
            <person name="Buck C.B."/>
        </authorList>
    </citation>
    <scope>NUCLEOTIDE SEQUENCE</scope>
    <source>
        <strain evidence="1">CtmYS12</strain>
    </source>
</reference>
<evidence type="ECO:0000313" key="1">
    <source>
        <dbReference type="EMBL" id="DAE02606.1"/>
    </source>
</evidence>
<organism evidence="1">
    <name type="scientific">Siphoviridae sp. ctmYS12</name>
    <dbReference type="NCBI Taxonomy" id="2825652"/>
    <lineage>
        <taxon>Viruses</taxon>
        <taxon>Duplodnaviria</taxon>
        <taxon>Heunggongvirae</taxon>
        <taxon>Uroviricota</taxon>
        <taxon>Caudoviricetes</taxon>
    </lineage>
</organism>
<dbReference type="EMBL" id="BK015347">
    <property type="protein sequence ID" value="DAE02606.1"/>
    <property type="molecule type" value="Genomic_DNA"/>
</dbReference>